<accession>A0ABS9DUC1</accession>
<organism evidence="1 2">
    <name type="scientific">Acidiphilium iwatense</name>
    <dbReference type="NCBI Taxonomy" id="768198"/>
    <lineage>
        <taxon>Bacteria</taxon>
        <taxon>Pseudomonadati</taxon>
        <taxon>Pseudomonadota</taxon>
        <taxon>Alphaproteobacteria</taxon>
        <taxon>Acetobacterales</taxon>
        <taxon>Acidocellaceae</taxon>
        <taxon>Acidiphilium</taxon>
    </lineage>
</organism>
<evidence type="ECO:0000313" key="2">
    <source>
        <dbReference type="Proteomes" id="UP001521209"/>
    </source>
</evidence>
<name>A0ABS9DUC1_9PROT</name>
<gene>
    <name evidence="1" type="ORF">L2A60_06330</name>
</gene>
<protein>
    <recommendedName>
        <fullName evidence="3">Lipoprotein</fullName>
    </recommendedName>
</protein>
<sequence>MAAMAWADKRAVLVLPVILALAGCAIGPNLSKQMSAYVGRPESALIAGLGPPKQKIEAGDTTYFIYDRIWRTYVPGYTGGPLFVDQRPSLGGITPNVPGRTYYDTCRIGFAVRDRVVRSVALRGDHC</sequence>
<evidence type="ECO:0008006" key="3">
    <source>
        <dbReference type="Google" id="ProtNLM"/>
    </source>
</evidence>
<keyword evidence="2" id="KW-1185">Reference proteome</keyword>
<dbReference type="EMBL" id="JAKGBZ010000009">
    <property type="protein sequence ID" value="MCF3946299.1"/>
    <property type="molecule type" value="Genomic_DNA"/>
</dbReference>
<evidence type="ECO:0000313" key="1">
    <source>
        <dbReference type="EMBL" id="MCF3946299.1"/>
    </source>
</evidence>
<comment type="caution">
    <text evidence="1">The sequence shown here is derived from an EMBL/GenBank/DDBJ whole genome shotgun (WGS) entry which is preliminary data.</text>
</comment>
<dbReference type="RefSeq" id="WP_235703535.1">
    <property type="nucleotide sequence ID" value="NZ_JAKGBZ010000009.1"/>
</dbReference>
<proteinExistence type="predicted"/>
<dbReference type="Proteomes" id="UP001521209">
    <property type="component" value="Unassembled WGS sequence"/>
</dbReference>
<reference evidence="1 2" key="1">
    <citation type="submission" date="2022-01" db="EMBL/GenBank/DDBJ databases">
        <authorList>
            <person name="Won M."/>
            <person name="Kim S.-J."/>
            <person name="Kwon S.-W."/>
        </authorList>
    </citation>
    <scope>NUCLEOTIDE SEQUENCE [LARGE SCALE GENOMIC DNA]</scope>
    <source>
        <strain evidence="1 2">KCTC 23505</strain>
    </source>
</reference>